<dbReference type="EMBL" id="MSSM01000005">
    <property type="protein sequence ID" value="RXT29686.1"/>
    <property type="molecule type" value="Genomic_DNA"/>
</dbReference>
<protein>
    <submittedName>
        <fullName evidence="1">Uncharacterized protein</fullName>
    </submittedName>
</protein>
<evidence type="ECO:0000313" key="4">
    <source>
        <dbReference type="Proteomes" id="UP001164790"/>
    </source>
</evidence>
<reference evidence="1 3" key="1">
    <citation type="submission" date="2017-01" db="EMBL/GenBank/DDBJ databases">
        <title>Lactobacillus chiayiensis sp. nov., a lactic acid bacterium isolated from compost.</title>
        <authorList>
            <person name="Huang C.-H."/>
        </authorList>
    </citation>
    <scope>NUCLEOTIDE SEQUENCE [LARGE SCALE GENOMIC DNA]</scope>
    <source>
        <strain evidence="1">Chh01</strain>
        <strain evidence="3">chh01</strain>
    </source>
</reference>
<reference evidence="2" key="2">
    <citation type="submission" date="2022-10" db="EMBL/GenBank/DDBJ databases">
        <title>Comparative genomic analysis and in-vitro probiotic properties of the potential probiotic L. chiayiensis AACE 3.</title>
        <authorList>
            <person name="Kang X."/>
        </authorList>
    </citation>
    <scope>NUCLEOTIDE SEQUENCE</scope>
    <source>
        <strain evidence="2">AACE 3</strain>
    </source>
</reference>
<dbReference type="AlphaFoldDB" id="A0A4Q1UCK3"/>
<keyword evidence="4" id="KW-1185">Reference proteome</keyword>
<dbReference type="RefSeq" id="WP_129301109.1">
    <property type="nucleotide sequence ID" value="NZ_CP074378.1"/>
</dbReference>
<dbReference type="OrthoDB" id="2313136at2"/>
<sequence>MRVIDLLALLADQNKNASVLLNTQPTPSRFDDFVLTTADDQPQLIFKPNPTRKAPLRVWELQLLLKKPDLQTRFLYLTDANGPRALFGFIKRSNGLLLN</sequence>
<dbReference type="Proteomes" id="UP000290475">
    <property type="component" value="Unassembled WGS sequence"/>
</dbReference>
<dbReference type="Proteomes" id="UP001164790">
    <property type="component" value="Chromosome"/>
</dbReference>
<organism evidence="1 3">
    <name type="scientific">Lacticaseibacillus chiayiensis</name>
    <dbReference type="NCBI Taxonomy" id="2100821"/>
    <lineage>
        <taxon>Bacteria</taxon>
        <taxon>Bacillati</taxon>
        <taxon>Bacillota</taxon>
        <taxon>Bacilli</taxon>
        <taxon>Lactobacillales</taxon>
        <taxon>Lactobacillaceae</taxon>
        <taxon>Lacticaseibacillus</taxon>
    </lineage>
</organism>
<name>A0A4Q1UCK3_9LACO</name>
<evidence type="ECO:0000313" key="1">
    <source>
        <dbReference type="EMBL" id="RXT29686.1"/>
    </source>
</evidence>
<proteinExistence type="predicted"/>
<accession>A0A4Q1UCK3</accession>
<evidence type="ECO:0000313" key="2">
    <source>
        <dbReference type="EMBL" id="UYN55496.1"/>
    </source>
</evidence>
<gene>
    <name evidence="1" type="ORF">BVJ53_03105</name>
    <name evidence="2" type="ORF">OFW50_08235</name>
</gene>
<dbReference type="EMBL" id="CP107523">
    <property type="protein sequence ID" value="UYN55496.1"/>
    <property type="molecule type" value="Genomic_DNA"/>
</dbReference>
<evidence type="ECO:0000313" key="3">
    <source>
        <dbReference type="Proteomes" id="UP000290475"/>
    </source>
</evidence>